<dbReference type="Proteomes" id="UP001501303">
    <property type="component" value="Unassembled WGS sequence"/>
</dbReference>
<name>A0ABN2PLX2_9ACTN</name>
<evidence type="ECO:0000313" key="2">
    <source>
        <dbReference type="EMBL" id="GAA1923892.1"/>
    </source>
</evidence>
<reference evidence="2 3" key="1">
    <citation type="journal article" date="2019" name="Int. J. Syst. Evol. Microbiol.">
        <title>The Global Catalogue of Microorganisms (GCM) 10K type strain sequencing project: providing services to taxonomists for standard genome sequencing and annotation.</title>
        <authorList>
            <consortium name="The Broad Institute Genomics Platform"/>
            <consortium name="The Broad Institute Genome Sequencing Center for Infectious Disease"/>
            <person name="Wu L."/>
            <person name="Ma J."/>
        </authorList>
    </citation>
    <scope>NUCLEOTIDE SEQUENCE [LARGE SCALE GENOMIC DNA]</scope>
    <source>
        <strain evidence="2 3">JCM 13581</strain>
    </source>
</reference>
<sequence length="177" mass="18960">MGEGNTPEHLVLVQDLVNSLDMGAGTDTLDAPGGLAAFAARHRLTLGPEDLPGVRELREALRAACLAHAGAELPADRAAELERWFTGAPLVVRFDGAGRAALAPAAPAPGARELAARIAASVARAEVDGSWQRLKACPAEDCQWAYYDRSPAGRRRWCSMQVCGSRAKMRAYRAKRR</sequence>
<dbReference type="PANTHER" id="PTHR35525">
    <property type="entry name" value="BLL6575 PROTEIN"/>
    <property type="match status" value="1"/>
</dbReference>
<keyword evidence="3" id="KW-1185">Reference proteome</keyword>
<dbReference type="Pfam" id="PF07336">
    <property type="entry name" value="ABATE"/>
    <property type="match status" value="1"/>
</dbReference>
<dbReference type="InterPro" id="IPR021005">
    <property type="entry name" value="Znf_CGNR"/>
</dbReference>
<proteinExistence type="predicted"/>
<gene>
    <name evidence="2" type="ORF">GCM10009716_35350</name>
</gene>
<dbReference type="Gene3D" id="1.10.3300.10">
    <property type="entry name" value="Jann2411-like domain"/>
    <property type="match status" value="1"/>
</dbReference>
<comment type="caution">
    <text evidence="2">The sequence shown here is derived from an EMBL/GenBank/DDBJ whole genome shotgun (WGS) entry which is preliminary data.</text>
</comment>
<feature type="domain" description="Zinc finger CGNR" evidence="1">
    <location>
        <begin position="133"/>
        <end position="176"/>
    </location>
</feature>
<organism evidence="2 3">
    <name type="scientific">Streptomyces sodiiphilus</name>
    <dbReference type="NCBI Taxonomy" id="226217"/>
    <lineage>
        <taxon>Bacteria</taxon>
        <taxon>Bacillati</taxon>
        <taxon>Actinomycetota</taxon>
        <taxon>Actinomycetes</taxon>
        <taxon>Kitasatosporales</taxon>
        <taxon>Streptomycetaceae</taxon>
        <taxon>Streptomyces</taxon>
    </lineage>
</organism>
<accession>A0ABN2PLX2</accession>
<dbReference type="SUPFAM" id="SSF160904">
    <property type="entry name" value="Jann2411-like"/>
    <property type="match status" value="1"/>
</dbReference>
<evidence type="ECO:0000313" key="3">
    <source>
        <dbReference type="Proteomes" id="UP001501303"/>
    </source>
</evidence>
<dbReference type="EMBL" id="BAAAMJ010000034">
    <property type="protein sequence ID" value="GAA1923892.1"/>
    <property type="molecule type" value="Genomic_DNA"/>
</dbReference>
<evidence type="ECO:0000259" key="1">
    <source>
        <dbReference type="Pfam" id="PF11706"/>
    </source>
</evidence>
<dbReference type="InterPro" id="IPR023286">
    <property type="entry name" value="ABATE_dom_sf"/>
</dbReference>
<dbReference type="Pfam" id="PF11706">
    <property type="entry name" value="zf-CGNR"/>
    <property type="match status" value="1"/>
</dbReference>
<dbReference type="PANTHER" id="PTHR35525:SF3">
    <property type="entry name" value="BLL6575 PROTEIN"/>
    <property type="match status" value="1"/>
</dbReference>
<dbReference type="RefSeq" id="WP_344263509.1">
    <property type="nucleotide sequence ID" value="NZ_BAAAMJ010000034.1"/>
</dbReference>
<dbReference type="InterPro" id="IPR010852">
    <property type="entry name" value="ABATE"/>
</dbReference>
<protein>
    <submittedName>
        <fullName evidence="2">CGNR zinc finger domain-containing protein</fullName>
    </submittedName>
</protein>